<dbReference type="STRING" id="1129794.C427_1070"/>
<reference evidence="1 2" key="1">
    <citation type="journal article" date="2013" name="Genome Announc.">
        <title>Complete Genome Sequence of Glaciecola psychrophila Strain 170T.</title>
        <authorList>
            <person name="Yin J."/>
            <person name="Chen J."/>
            <person name="Liu G."/>
            <person name="Yu Y."/>
            <person name="Song L."/>
            <person name="Wang X."/>
            <person name="Qu X."/>
        </authorList>
    </citation>
    <scope>NUCLEOTIDE SEQUENCE [LARGE SCALE GENOMIC DNA]</scope>
    <source>
        <strain evidence="1 2">170</strain>
    </source>
</reference>
<dbReference type="Proteomes" id="UP000011864">
    <property type="component" value="Chromosome"/>
</dbReference>
<name>M4RLY9_9ALTE</name>
<evidence type="ECO:0000313" key="2">
    <source>
        <dbReference type="Proteomes" id="UP000011864"/>
    </source>
</evidence>
<protein>
    <submittedName>
        <fullName evidence="1">Uncharacterized protein</fullName>
    </submittedName>
</protein>
<accession>M4RLY9</accession>
<dbReference type="PATRIC" id="fig|1129794.4.peg.1057"/>
<gene>
    <name evidence="1" type="ORF">C427_1070</name>
</gene>
<evidence type="ECO:0000313" key="1">
    <source>
        <dbReference type="EMBL" id="AGH43179.1"/>
    </source>
</evidence>
<sequence>MCCTNFPIISCFPNDNIRLKRAPEQFERAILRMFNSKVN</sequence>
<organism evidence="1 2">
    <name type="scientific">Paraglaciecola psychrophila 170</name>
    <dbReference type="NCBI Taxonomy" id="1129794"/>
    <lineage>
        <taxon>Bacteria</taxon>
        <taxon>Pseudomonadati</taxon>
        <taxon>Pseudomonadota</taxon>
        <taxon>Gammaproteobacteria</taxon>
        <taxon>Alteromonadales</taxon>
        <taxon>Alteromonadaceae</taxon>
        <taxon>Paraglaciecola</taxon>
    </lineage>
</organism>
<keyword evidence="2" id="KW-1185">Reference proteome</keyword>
<dbReference type="AlphaFoldDB" id="M4RLY9"/>
<dbReference type="HOGENOM" id="CLU_3314100_0_0_6"/>
<dbReference type="KEGG" id="gps:C427_1070"/>
<dbReference type="EMBL" id="CP003837">
    <property type="protein sequence ID" value="AGH43179.1"/>
    <property type="molecule type" value="Genomic_DNA"/>
</dbReference>
<proteinExistence type="predicted"/>